<accession>Q312N7</accession>
<feature type="binding site" evidence="4">
    <location>
        <position position="95"/>
    </location>
    <ligand>
        <name>Zn(2+)</name>
        <dbReference type="ChEBI" id="CHEBI:29105"/>
    </ligand>
</feature>
<dbReference type="PIRSF" id="PIRSF004761">
    <property type="entry name" value="Hydrgn_mat_HypA"/>
    <property type="match status" value="1"/>
</dbReference>
<keyword evidence="3 4" id="KW-0862">Zinc</keyword>
<dbReference type="InterPro" id="IPR000688">
    <property type="entry name" value="HypA/HybF"/>
</dbReference>
<dbReference type="Pfam" id="PF01155">
    <property type="entry name" value="HypA"/>
    <property type="match status" value="1"/>
</dbReference>
<dbReference type="GO" id="GO:0051604">
    <property type="term" value="P:protein maturation"/>
    <property type="evidence" value="ECO:0007669"/>
    <property type="project" value="InterPro"/>
</dbReference>
<reference evidence="5 6" key="1">
    <citation type="journal article" date="2011" name="J. Bacteriol.">
        <title>Complete genome sequence and updated annotation of Desulfovibrio alaskensis G20.</title>
        <authorList>
            <person name="Hauser L.J."/>
            <person name="Land M.L."/>
            <person name="Brown S.D."/>
            <person name="Larimer F."/>
            <person name="Keller K.L."/>
            <person name="Rapp-Giles B.J."/>
            <person name="Price M.N."/>
            <person name="Lin M."/>
            <person name="Bruce D.C."/>
            <person name="Detter J.C."/>
            <person name="Tapia R."/>
            <person name="Han C.S."/>
            <person name="Goodwin L.A."/>
            <person name="Cheng J.F."/>
            <person name="Pitluck S."/>
            <person name="Copeland A."/>
            <person name="Lucas S."/>
            <person name="Nolan M."/>
            <person name="Lapidus A.L."/>
            <person name="Palumbo A.V."/>
            <person name="Wall J.D."/>
        </authorList>
    </citation>
    <scope>NUCLEOTIDE SEQUENCE [LARGE SCALE GENOMIC DNA]</scope>
    <source>
        <strain evidence="6">ATCC BAA 1058 / DSM 17464 / G20</strain>
    </source>
</reference>
<evidence type="ECO:0000313" key="6">
    <source>
        <dbReference type="Proteomes" id="UP000002710"/>
    </source>
</evidence>
<feature type="binding site" evidence="4">
    <location>
        <position position="73"/>
    </location>
    <ligand>
        <name>Zn(2+)</name>
        <dbReference type="ChEBI" id="CHEBI:29105"/>
    </ligand>
</feature>
<keyword evidence="6" id="KW-1185">Reference proteome</keyword>
<keyword evidence="2 4" id="KW-0479">Metal-binding</keyword>
<comment type="function">
    <text evidence="4">Involved in the maturation of [NiFe] hydrogenases. Required for nickel insertion into the metal center of the hydrogenase.</text>
</comment>
<protein>
    <recommendedName>
        <fullName evidence="4">Hydrogenase maturation factor HypA</fullName>
    </recommendedName>
</protein>
<dbReference type="AlphaFoldDB" id="Q312N7"/>
<sequence length="117" mass="13059">MHEMSIAASLIDIVKEEMAKHGATRLLMVRVRYGRLTNIVPEALQMGFEATCLEAGIKDARLELEEVPLTVACGGCGETFTPEHEDILYMPCPRCGREFAHEVLTGRELFVDHIEAE</sequence>
<name>Q312N7_OLEA2</name>
<feature type="binding site" evidence="4">
    <location>
        <position position="76"/>
    </location>
    <ligand>
        <name>Zn(2+)</name>
        <dbReference type="ChEBI" id="CHEBI:29105"/>
    </ligand>
</feature>
<evidence type="ECO:0000256" key="4">
    <source>
        <dbReference type="HAMAP-Rule" id="MF_00213"/>
    </source>
</evidence>
<dbReference type="HOGENOM" id="CLU_126929_4_0_7"/>
<dbReference type="PANTHER" id="PTHR34535:SF3">
    <property type="entry name" value="HYDROGENASE MATURATION FACTOR HYPA"/>
    <property type="match status" value="1"/>
</dbReference>
<dbReference type="Proteomes" id="UP000002710">
    <property type="component" value="Chromosome"/>
</dbReference>
<evidence type="ECO:0000256" key="1">
    <source>
        <dbReference type="ARBA" id="ARBA00022596"/>
    </source>
</evidence>
<keyword evidence="1 4" id="KW-0533">Nickel</keyword>
<dbReference type="Gene3D" id="3.30.2320.80">
    <property type="match status" value="1"/>
</dbReference>
<evidence type="ECO:0000256" key="2">
    <source>
        <dbReference type="ARBA" id="ARBA00022723"/>
    </source>
</evidence>
<dbReference type="GO" id="GO:0016151">
    <property type="term" value="F:nickel cation binding"/>
    <property type="evidence" value="ECO:0007669"/>
    <property type="project" value="UniProtKB-UniRule"/>
</dbReference>
<dbReference type="EMBL" id="CP000112">
    <property type="protein sequence ID" value="ABB38109.2"/>
    <property type="molecule type" value="Genomic_DNA"/>
</dbReference>
<evidence type="ECO:0000313" key="5">
    <source>
        <dbReference type="EMBL" id="ABB38109.2"/>
    </source>
</evidence>
<evidence type="ECO:0000256" key="3">
    <source>
        <dbReference type="ARBA" id="ARBA00022833"/>
    </source>
</evidence>
<dbReference type="RefSeq" id="WP_011367291.1">
    <property type="nucleotide sequence ID" value="NC_007519.1"/>
</dbReference>
<dbReference type="PANTHER" id="PTHR34535">
    <property type="entry name" value="HYDROGENASE MATURATION FACTOR HYPA"/>
    <property type="match status" value="1"/>
</dbReference>
<comment type="similarity">
    <text evidence="4">Belongs to the HypA/HybF family.</text>
</comment>
<organism evidence="5 6">
    <name type="scientific">Oleidesulfovibrio alaskensis (strain ATCC BAA-1058 / DSM 17464 / G20)</name>
    <name type="common">Desulfovibrio alaskensis</name>
    <dbReference type="NCBI Taxonomy" id="207559"/>
    <lineage>
        <taxon>Bacteria</taxon>
        <taxon>Pseudomonadati</taxon>
        <taxon>Thermodesulfobacteriota</taxon>
        <taxon>Desulfovibrionia</taxon>
        <taxon>Desulfovibrionales</taxon>
        <taxon>Desulfovibrionaceae</taxon>
        <taxon>Oleidesulfovibrio</taxon>
    </lineage>
</organism>
<gene>
    <name evidence="4" type="primary">hypA</name>
    <name evidence="5" type="ordered locus">Dde_1308</name>
</gene>
<dbReference type="HAMAP" id="MF_00213">
    <property type="entry name" value="HypA_HybF"/>
    <property type="match status" value="1"/>
</dbReference>
<proteinExistence type="inferred from homology"/>
<dbReference type="eggNOG" id="COG0375">
    <property type="taxonomic scope" value="Bacteria"/>
</dbReference>
<feature type="binding site" evidence="4">
    <location>
        <position position="92"/>
    </location>
    <ligand>
        <name>Zn(2+)</name>
        <dbReference type="ChEBI" id="CHEBI:29105"/>
    </ligand>
</feature>
<feature type="binding site" evidence="4">
    <location>
        <position position="2"/>
    </location>
    <ligand>
        <name>Ni(2+)</name>
        <dbReference type="ChEBI" id="CHEBI:49786"/>
    </ligand>
</feature>
<dbReference type="STRING" id="207559.Dde_1308"/>
<dbReference type="KEGG" id="dde:Dde_1308"/>
<dbReference type="GO" id="GO:0008270">
    <property type="term" value="F:zinc ion binding"/>
    <property type="evidence" value="ECO:0007669"/>
    <property type="project" value="UniProtKB-UniRule"/>
</dbReference>